<keyword evidence="2" id="KW-1185">Reference proteome</keyword>
<keyword evidence="1" id="KW-0472">Membrane</keyword>
<sequence length="78" mass="9155">MKFALGMAHLFLHATVSFVSILVPMNFMYWKWKMRKGVFWMIAAPKQENKLRGITGKVIPMTANSNDYFTQLKLQWKS</sequence>
<proteinExistence type="predicted"/>
<reference evidence="2" key="1">
    <citation type="journal article" date="2013" name="Genetics">
        <title>The draft genome and transcriptome of Panagrellus redivivus are shaped by the harsh demands of a free-living lifestyle.</title>
        <authorList>
            <person name="Srinivasan J."/>
            <person name="Dillman A.R."/>
            <person name="Macchietto M.G."/>
            <person name="Heikkinen L."/>
            <person name="Lakso M."/>
            <person name="Fracchia K.M."/>
            <person name="Antoshechkin I."/>
            <person name="Mortazavi A."/>
            <person name="Wong G."/>
            <person name="Sternberg P.W."/>
        </authorList>
    </citation>
    <scope>NUCLEOTIDE SEQUENCE [LARGE SCALE GENOMIC DNA]</scope>
    <source>
        <strain evidence="2">MT8872</strain>
    </source>
</reference>
<reference evidence="3" key="2">
    <citation type="submission" date="2020-10" db="UniProtKB">
        <authorList>
            <consortium name="WormBaseParasite"/>
        </authorList>
    </citation>
    <scope>IDENTIFICATION</scope>
</reference>
<evidence type="ECO:0000313" key="2">
    <source>
        <dbReference type="Proteomes" id="UP000492821"/>
    </source>
</evidence>
<dbReference type="AlphaFoldDB" id="A0A7E4ZYE3"/>
<evidence type="ECO:0000256" key="1">
    <source>
        <dbReference type="SAM" id="Phobius"/>
    </source>
</evidence>
<accession>A0A7E4ZYE3</accession>
<protein>
    <submittedName>
        <fullName evidence="3">Serpentine receptor class gamma</fullName>
    </submittedName>
</protein>
<evidence type="ECO:0000313" key="3">
    <source>
        <dbReference type="WBParaSite" id="Pan_g2922.t1"/>
    </source>
</evidence>
<keyword evidence="1" id="KW-0812">Transmembrane</keyword>
<name>A0A7E4ZYE3_PANRE</name>
<dbReference type="Proteomes" id="UP000492821">
    <property type="component" value="Unassembled WGS sequence"/>
</dbReference>
<organism evidence="2 3">
    <name type="scientific">Panagrellus redivivus</name>
    <name type="common">Microworm</name>
    <dbReference type="NCBI Taxonomy" id="6233"/>
    <lineage>
        <taxon>Eukaryota</taxon>
        <taxon>Metazoa</taxon>
        <taxon>Ecdysozoa</taxon>
        <taxon>Nematoda</taxon>
        <taxon>Chromadorea</taxon>
        <taxon>Rhabditida</taxon>
        <taxon>Tylenchina</taxon>
        <taxon>Panagrolaimomorpha</taxon>
        <taxon>Panagrolaimoidea</taxon>
        <taxon>Panagrolaimidae</taxon>
        <taxon>Panagrellus</taxon>
    </lineage>
</organism>
<dbReference type="WBParaSite" id="Pan_g2922.t1">
    <property type="protein sequence ID" value="Pan_g2922.t1"/>
    <property type="gene ID" value="Pan_g2922"/>
</dbReference>
<keyword evidence="1" id="KW-1133">Transmembrane helix</keyword>
<feature type="transmembrane region" description="Helical" evidence="1">
    <location>
        <begin position="6"/>
        <end position="29"/>
    </location>
</feature>